<comment type="caution">
    <text evidence="3">The sequence shown here is derived from an EMBL/GenBank/DDBJ whole genome shotgun (WGS) entry which is preliminary data.</text>
</comment>
<feature type="chain" id="PRO_5046498057" evidence="2">
    <location>
        <begin position="26"/>
        <end position="262"/>
    </location>
</feature>
<name>A0ABN8NYU4_9CNID</name>
<organism evidence="3 4">
    <name type="scientific">Porites lobata</name>
    <dbReference type="NCBI Taxonomy" id="104759"/>
    <lineage>
        <taxon>Eukaryota</taxon>
        <taxon>Metazoa</taxon>
        <taxon>Cnidaria</taxon>
        <taxon>Anthozoa</taxon>
        <taxon>Hexacorallia</taxon>
        <taxon>Scleractinia</taxon>
        <taxon>Fungiina</taxon>
        <taxon>Poritidae</taxon>
        <taxon>Porites</taxon>
    </lineage>
</organism>
<evidence type="ECO:0000313" key="4">
    <source>
        <dbReference type="Proteomes" id="UP001159405"/>
    </source>
</evidence>
<reference evidence="3 4" key="1">
    <citation type="submission" date="2022-05" db="EMBL/GenBank/DDBJ databases">
        <authorList>
            <consortium name="Genoscope - CEA"/>
            <person name="William W."/>
        </authorList>
    </citation>
    <scope>NUCLEOTIDE SEQUENCE [LARGE SCALE GENOMIC DNA]</scope>
</reference>
<feature type="region of interest" description="Disordered" evidence="1">
    <location>
        <begin position="27"/>
        <end position="65"/>
    </location>
</feature>
<evidence type="ECO:0000256" key="1">
    <source>
        <dbReference type="SAM" id="MobiDB-lite"/>
    </source>
</evidence>
<accession>A0ABN8NYU4</accession>
<keyword evidence="2" id="KW-0732">Signal</keyword>
<gene>
    <name evidence="3" type="ORF">PLOB_00032912</name>
</gene>
<feature type="signal peptide" evidence="2">
    <location>
        <begin position="1"/>
        <end position="25"/>
    </location>
</feature>
<evidence type="ECO:0000313" key="3">
    <source>
        <dbReference type="EMBL" id="CAH3127377.1"/>
    </source>
</evidence>
<dbReference type="Proteomes" id="UP001159405">
    <property type="component" value="Unassembled WGS sequence"/>
</dbReference>
<protein>
    <submittedName>
        <fullName evidence="3">Uncharacterized protein</fullName>
    </submittedName>
</protein>
<keyword evidence="4" id="KW-1185">Reference proteome</keyword>
<dbReference type="EMBL" id="CALNXK010000043">
    <property type="protein sequence ID" value="CAH3127377.1"/>
    <property type="molecule type" value="Genomic_DNA"/>
</dbReference>
<feature type="compositionally biased region" description="Gly residues" evidence="1">
    <location>
        <begin position="29"/>
        <end position="39"/>
    </location>
</feature>
<evidence type="ECO:0000256" key="2">
    <source>
        <dbReference type="SAM" id="SignalP"/>
    </source>
</evidence>
<sequence>MRLYPVVLFLIIITLMSVMLELSHAARGRSGGGSRGGSSGSRKSSGSKSSSGSGAKTKVGKYDPIKPTTVRSPVIVKQTKVGSRSEVLKRVLFGYVVYHYAFGNAPVYRGGYPMYGSYVTIPEKRAVRITHEEQTLLNDGGDKCLSEDSKMSTLREGIGENLVELKTTVKYKNGKTQIYNNSTISLEDIKEEDFEVITRARYNTTIVAGTSCTQVEKKVEGTMVTLYETNPNVANSLNSNYMLLINMILLSTAIETFTNSRG</sequence>
<feature type="compositionally biased region" description="Low complexity" evidence="1">
    <location>
        <begin position="40"/>
        <end position="54"/>
    </location>
</feature>
<proteinExistence type="predicted"/>